<keyword evidence="1" id="KW-0732">Signal</keyword>
<reference evidence="2 3" key="1">
    <citation type="submission" date="2020-04" db="EMBL/GenBank/DDBJ databases">
        <title>WGS-Seq of Vibrio isolated by the O'Toole Lab.</title>
        <authorList>
            <person name="Mckone K.P."/>
            <person name="Whitaker R."/>
            <person name="Sevigney J.L."/>
            <person name="Herring J.B."/>
            <person name="O'Toole G."/>
        </authorList>
    </citation>
    <scope>NUCLEOTIDE SEQUENCE [LARGE SCALE GENOMIC DNA]</scope>
    <source>
        <strain evidence="2 3">BS_02</strain>
    </source>
</reference>
<evidence type="ECO:0000256" key="1">
    <source>
        <dbReference type="SAM" id="SignalP"/>
    </source>
</evidence>
<dbReference type="EMBL" id="JABCJR010000002">
    <property type="protein sequence ID" value="NMR68699.1"/>
    <property type="molecule type" value="Genomic_DNA"/>
</dbReference>
<protein>
    <recommendedName>
        <fullName evidence="4">Outer membrane protein beta-barrel domain-containing protein</fullName>
    </recommendedName>
</protein>
<gene>
    <name evidence="2" type="ORF">HJ568_01770</name>
</gene>
<comment type="caution">
    <text evidence="2">The sequence shown here is derived from an EMBL/GenBank/DDBJ whole genome shotgun (WGS) entry which is preliminary data.</text>
</comment>
<dbReference type="Proteomes" id="UP000590068">
    <property type="component" value="Unassembled WGS sequence"/>
</dbReference>
<proteinExistence type="predicted"/>
<accession>A0ABX1U2K5</accession>
<keyword evidence="3" id="KW-1185">Reference proteome</keyword>
<evidence type="ECO:0008006" key="4">
    <source>
        <dbReference type="Google" id="ProtNLM"/>
    </source>
</evidence>
<feature type="signal peptide" evidence="1">
    <location>
        <begin position="1"/>
        <end position="18"/>
    </location>
</feature>
<evidence type="ECO:0000313" key="3">
    <source>
        <dbReference type="Proteomes" id="UP000590068"/>
    </source>
</evidence>
<dbReference type="RefSeq" id="WP_102321571.1">
    <property type="nucleotide sequence ID" value="NZ_JABBXC010000034.1"/>
</dbReference>
<feature type="chain" id="PRO_5047505081" description="Outer membrane protein beta-barrel domain-containing protein" evidence="1">
    <location>
        <begin position="19"/>
        <end position="233"/>
    </location>
</feature>
<name>A0ABX1U2K5_9VIBR</name>
<organism evidence="2 3">
    <name type="scientific">Vibrio breoganii</name>
    <dbReference type="NCBI Taxonomy" id="553239"/>
    <lineage>
        <taxon>Bacteria</taxon>
        <taxon>Pseudomonadati</taxon>
        <taxon>Pseudomonadota</taxon>
        <taxon>Gammaproteobacteria</taxon>
        <taxon>Vibrionales</taxon>
        <taxon>Vibrionaceae</taxon>
        <taxon>Vibrio</taxon>
    </lineage>
</organism>
<evidence type="ECO:0000313" key="2">
    <source>
        <dbReference type="EMBL" id="NMR68699.1"/>
    </source>
</evidence>
<sequence>MKNKYLFMSLFISLPLYAESKEMDFEVAVEEFTEATIETKPIDFADPTAAYSSVQLGYTSEGLDAGFGYARSLNDNWAGLIFAQSLDSFDAYRFRAAALSTNFGSGIMADYLYDDKNDVHTVVLNALQVLPLHERLLIAPVLGAGIITGEGLNDYVPIAMAQVYSVFKFNDELSMMIAPIYTTSLSDKNLKINTLDWEGNLSYRLTDSQNISISYGIYEQANNKVGLNYTYAF</sequence>